<sequence>QLGPMRAYGVRSMERAVGLFDKLIKSTKEPGKNADKQLELLAANRFHSRTNHQEILLDSNADNNNNSQRRKAVYVDATDGAPELWGPHLKDTTINEFITYNLILYLQKFWARMRNMQPSSLPPLLQDITVGKWLFLNGDTYDCKLLSGTEKSGSFLKLSLPVDKNAHGGLGSEVRLELIIIRINLADERILCLVDIAQGVKLTNYSYPFGKTTFGVSNNSTHHFYYVCDVSEIVCTVGVLKSPTKNNWYYYVYKDMMKQPINLGTSRNI</sequence>
<name>A0A8H7VA62_9FUNG</name>
<proteinExistence type="predicted"/>
<evidence type="ECO:0000313" key="2">
    <source>
        <dbReference type="Proteomes" id="UP000646827"/>
    </source>
</evidence>
<dbReference type="EMBL" id="JAEPRB010000717">
    <property type="protein sequence ID" value="KAG2212930.1"/>
    <property type="molecule type" value="Genomic_DNA"/>
</dbReference>
<accession>A0A8H7VA62</accession>
<keyword evidence="2" id="KW-1185">Reference proteome</keyword>
<feature type="non-terminal residue" evidence="1">
    <location>
        <position position="269"/>
    </location>
</feature>
<gene>
    <name evidence="1" type="ORF">INT45_003521</name>
</gene>
<comment type="caution">
    <text evidence="1">The sequence shown here is derived from an EMBL/GenBank/DDBJ whole genome shotgun (WGS) entry which is preliminary data.</text>
</comment>
<dbReference type="Proteomes" id="UP000646827">
    <property type="component" value="Unassembled WGS sequence"/>
</dbReference>
<dbReference type="OrthoDB" id="2289822at2759"/>
<evidence type="ECO:0000313" key="1">
    <source>
        <dbReference type="EMBL" id="KAG2212930.1"/>
    </source>
</evidence>
<reference evidence="1 2" key="1">
    <citation type="submission" date="2020-12" db="EMBL/GenBank/DDBJ databases">
        <title>Metabolic potential, ecology and presence of endohyphal bacteria is reflected in genomic diversity of Mucoromycotina.</title>
        <authorList>
            <person name="Muszewska A."/>
            <person name="Okrasinska A."/>
            <person name="Steczkiewicz K."/>
            <person name="Drgas O."/>
            <person name="Orlowska M."/>
            <person name="Perlinska-Lenart U."/>
            <person name="Aleksandrzak-Piekarczyk T."/>
            <person name="Szatraj K."/>
            <person name="Zielenkiewicz U."/>
            <person name="Pilsyk S."/>
            <person name="Malc E."/>
            <person name="Mieczkowski P."/>
            <person name="Kruszewska J.S."/>
            <person name="Biernat P."/>
            <person name="Pawlowska J."/>
        </authorList>
    </citation>
    <scope>NUCLEOTIDE SEQUENCE [LARGE SCALE GENOMIC DNA]</scope>
    <source>
        <strain evidence="1 2">CBS 142.35</strain>
    </source>
</reference>
<organism evidence="1 2">
    <name type="scientific">Circinella minor</name>
    <dbReference type="NCBI Taxonomy" id="1195481"/>
    <lineage>
        <taxon>Eukaryota</taxon>
        <taxon>Fungi</taxon>
        <taxon>Fungi incertae sedis</taxon>
        <taxon>Mucoromycota</taxon>
        <taxon>Mucoromycotina</taxon>
        <taxon>Mucoromycetes</taxon>
        <taxon>Mucorales</taxon>
        <taxon>Lichtheimiaceae</taxon>
        <taxon>Circinella</taxon>
    </lineage>
</organism>
<dbReference type="AlphaFoldDB" id="A0A8H7VA62"/>
<protein>
    <submittedName>
        <fullName evidence="1">Uncharacterized protein</fullName>
    </submittedName>
</protein>